<feature type="compositionally biased region" description="Low complexity" evidence="1">
    <location>
        <begin position="214"/>
        <end position="248"/>
    </location>
</feature>
<accession>A0A4Q1BW15</accession>
<feature type="compositionally biased region" description="Low complexity" evidence="1">
    <location>
        <begin position="288"/>
        <end position="322"/>
    </location>
</feature>
<evidence type="ECO:0000313" key="2">
    <source>
        <dbReference type="EMBL" id="RXK42349.1"/>
    </source>
</evidence>
<comment type="caution">
    <text evidence="2">The sequence shown here is derived from an EMBL/GenBank/DDBJ whole genome shotgun (WGS) entry which is preliminary data.</text>
</comment>
<dbReference type="Proteomes" id="UP000289152">
    <property type="component" value="Unassembled WGS sequence"/>
</dbReference>
<dbReference type="AlphaFoldDB" id="A0A4Q1BW15"/>
<organism evidence="2 3">
    <name type="scientific">Tremella mesenterica</name>
    <name type="common">Jelly fungus</name>
    <dbReference type="NCBI Taxonomy" id="5217"/>
    <lineage>
        <taxon>Eukaryota</taxon>
        <taxon>Fungi</taxon>
        <taxon>Dikarya</taxon>
        <taxon>Basidiomycota</taxon>
        <taxon>Agaricomycotina</taxon>
        <taxon>Tremellomycetes</taxon>
        <taxon>Tremellales</taxon>
        <taxon>Tremellaceae</taxon>
        <taxon>Tremella</taxon>
    </lineage>
</organism>
<keyword evidence="3" id="KW-1185">Reference proteome</keyword>
<feature type="compositionally biased region" description="Polar residues" evidence="1">
    <location>
        <begin position="199"/>
        <end position="213"/>
    </location>
</feature>
<evidence type="ECO:0000313" key="3">
    <source>
        <dbReference type="Proteomes" id="UP000289152"/>
    </source>
</evidence>
<reference evidence="2 3" key="1">
    <citation type="submission" date="2016-06" db="EMBL/GenBank/DDBJ databases">
        <title>Evolution of pathogenesis and genome organization in the Tremellales.</title>
        <authorList>
            <person name="Cuomo C."/>
            <person name="Litvintseva A."/>
            <person name="Heitman J."/>
            <person name="Chen Y."/>
            <person name="Sun S."/>
            <person name="Springer D."/>
            <person name="Dromer F."/>
            <person name="Young S."/>
            <person name="Zeng Q."/>
            <person name="Chapman S."/>
            <person name="Gujja S."/>
            <person name="Saif S."/>
            <person name="Birren B."/>
        </authorList>
    </citation>
    <scope>NUCLEOTIDE SEQUENCE [LARGE SCALE GENOMIC DNA]</scope>
    <source>
        <strain evidence="2 3">ATCC 28783</strain>
    </source>
</reference>
<dbReference type="OrthoDB" id="2342176at2759"/>
<feature type="region of interest" description="Disordered" evidence="1">
    <location>
        <begin position="123"/>
        <end position="145"/>
    </location>
</feature>
<gene>
    <name evidence="2" type="ORF">M231_00339</name>
</gene>
<protein>
    <submittedName>
        <fullName evidence="2">Uncharacterized protein</fullName>
    </submittedName>
</protein>
<dbReference type="Gene3D" id="2.70.50.70">
    <property type="match status" value="1"/>
</dbReference>
<dbReference type="InParanoid" id="A0A4Q1BW15"/>
<dbReference type="PANTHER" id="PTHR36182:SF1">
    <property type="entry name" value="PROTEIN, PUTATIVE (AFU_ORTHOLOGUE AFUA_6G10930)-RELATED"/>
    <property type="match status" value="1"/>
</dbReference>
<dbReference type="EMBL" id="SDIL01000002">
    <property type="protein sequence ID" value="RXK42349.1"/>
    <property type="molecule type" value="Genomic_DNA"/>
</dbReference>
<proteinExistence type="predicted"/>
<dbReference type="VEuPathDB" id="FungiDB:TREMEDRAFT_74248"/>
<evidence type="ECO:0000256" key="1">
    <source>
        <dbReference type="SAM" id="MobiDB-lite"/>
    </source>
</evidence>
<feature type="compositionally biased region" description="Low complexity" evidence="1">
    <location>
        <begin position="258"/>
        <end position="274"/>
    </location>
</feature>
<name>A0A4Q1BW15_TREME</name>
<feature type="region of interest" description="Disordered" evidence="1">
    <location>
        <begin position="187"/>
        <end position="338"/>
    </location>
</feature>
<dbReference type="PANTHER" id="PTHR36182">
    <property type="entry name" value="PROTEIN, PUTATIVE (AFU_ORTHOLOGUE AFUA_6G10930)-RELATED"/>
    <property type="match status" value="1"/>
</dbReference>
<sequence length="387" mass="40632">MSLSVIIQIPFLEAKNGFLNSSSSLLSPKATLNPGQPFTFDIMGTATHGGGSCQVSLSYDMGVTWSVIYSHMGGCLIDGMSTTITIPEEAPSGEAIFSWGWFNLLGNREMYHNCAIVTVTDTEDTNTQSTKRKRSSTGLNDKTNFPEPFVANAGVNDCHTIENIPVVFPNPGKNVVYGGTYKDTKPTDPAGFTGDNCVGPSSGSNVVLPTNNETSSGNTSPSSSSSSITSTSSSTSTSTSDSSGSKSSPAPNPIDAESTNTSTTSSTPSQSSITPLRVISPVGQPPKGSTTNTTITSSGITNSSIPDEGLSSDTNTNSTTTDASVPVKGTCQKPFTTGKRSLRRRDVHGRHQRVSRRKTGQGDVVGLIEKRHERLVRRAVLVETGSS</sequence>